<dbReference type="Proteomes" id="UP000503540">
    <property type="component" value="Chromosome"/>
</dbReference>
<organism evidence="1 2">
    <name type="scientific">Nocardia arthritidis</name>
    <dbReference type="NCBI Taxonomy" id="228602"/>
    <lineage>
        <taxon>Bacteria</taxon>
        <taxon>Bacillati</taxon>
        <taxon>Actinomycetota</taxon>
        <taxon>Actinomycetes</taxon>
        <taxon>Mycobacteriales</taxon>
        <taxon>Nocardiaceae</taxon>
        <taxon>Nocardia</taxon>
    </lineage>
</organism>
<evidence type="ECO:0000313" key="2">
    <source>
        <dbReference type="Proteomes" id="UP000503540"/>
    </source>
</evidence>
<gene>
    <name evidence="1" type="ORF">F5544_23225</name>
</gene>
<protein>
    <submittedName>
        <fullName evidence="1">SRPBCC family protein</fullName>
    </submittedName>
</protein>
<proteinExistence type="predicted"/>
<dbReference type="KEGG" id="nah:F5544_23225"/>
<name>A0A6G9YGT3_9NOCA</name>
<dbReference type="SUPFAM" id="SSF55961">
    <property type="entry name" value="Bet v1-like"/>
    <property type="match status" value="1"/>
</dbReference>
<keyword evidence="2" id="KW-1185">Reference proteome</keyword>
<dbReference type="RefSeq" id="WP_167475184.1">
    <property type="nucleotide sequence ID" value="NZ_CP046172.1"/>
</dbReference>
<sequence>MRTTTAFGVGVATYFAGLALGYQVLLRKKCLTWGASADEAARTMPGDELLGRPDIVTTRAIEIDAEPARIWPWLVQMGPGRGGAYTYDWVENLLGLDMHSADEILPQFQDLREGDVLALGEQGPKMRAAIVEPPHILVFASTDGNWVWAFNLCPIERGTRLVSRNRIALPGANVASRLFYRLIMEPGSLIMERKMLLGLKERAERARPTVRATQPAAAAQS</sequence>
<dbReference type="AlphaFoldDB" id="A0A6G9YGT3"/>
<reference evidence="1 2" key="1">
    <citation type="journal article" date="2019" name="ACS Chem. Biol.">
        <title>Identification and Mobilization of a Cryptic Antibiotic Biosynthesis Gene Locus from a Human-Pathogenic Nocardia Isolate.</title>
        <authorList>
            <person name="Herisse M."/>
            <person name="Ishida K."/>
            <person name="Porter J.L."/>
            <person name="Howden B."/>
            <person name="Hertweck C."/>
            <person name="Stinear T.P."/>
            <person name="Pidot S.J."/>
        </authorList>
    </citation>
    <scope>NUCLEOTIDE SEQUENCE [LARGE SCALE GENOMIC DNA]</scope>
    <source>
        <strain evidence="1 2">AUSMDU00012717</strain>
    </source>
</reference>
<dbReference type="EMBL" id="CP046172">
    <property type="protein sequence ID" value="QIS12505.1"/>
    <property type="molecule type" value="Genomic_DNA"/>
</dbReference>
<evidence type="ECO:0000313" key="1">
    <source>
        <dbReference type="EMBL" id="QIS12505.1"/>
    </source>
</evidence>
<accession>A0A6G9YGT3</accession>